<evidence type="ECO:0000256" key="5">
    <source>
        <dbReference type="ARBA" id="ARBA00022989"/>
    </source>
</evidence>
<dbReference type="EMBL" id="PGXC01000003">
    <property type="protein sequence ID" value="PKK91141.1"/>
    <property type="molecule type" value="Genomic_DNA"/>
</dbReference>
<dbReference type="PANTHER" id="PTHR43531:SF14">
    <property type="entry name" value="METHYL-ACCEPTING CHEMOTAXIS PROTEIN I-RELATED"/>
    <property type="match status" value="1"/>
</dbReference>
<dbReference type="InterPro" id="IPR033480">
    <property type="entry name" value="sCache_2"/>
</dbReference>
<dbReference type="Gene3D" id="1.10.287.950">
    <property type="entry name" value="Methyl-accepting chemotaxis protein"/>
    <property type="match status" value="1"/>
</dbReference>
<dbReference type="GO" id="GO:0007165">
    <property type="term" value="P:signal transduction"/>
    <property type="evidence" value="ECO:0007669"/>
    <property type="project" value="UniProtKB-KW"/>
</dbReference>
<evidence type="ECO:0000256" key="3">
    <source>
        <dbReference type="ARBA" id="ARBA00022481"/>
    </source>
</evidence>
<name>A0A2N1PS33_9BACT</name>
<dbReference type="GO" id="GO:0006935">
    <property type="term" value="P:chemotaxis"/>
    <property type="evidence" value="ECO:0007669"/>
    <property type="project" value="InterPro"/>
</dbReference>
<comment type="subcellular location">
    <subcellularLocation>
        <location evidence="1">Cell membrane</location>
        <topology evidence="1">Multi-pass membrane protein</topology>
    </subcellularLocation>
</comment>
<evidence type="ECO:0000256" key="8">
    <source>
        <dbReference type="PROSITE-ProRule" id="PRU00284"/>
    </source>
</evidence>
<dbReference type="SUPFAM" id="SSF58104">
    <property type="entry name" value="Methyl-accepting chemotaxis protein (MCP) signaling domain"/>
    <property type="match status" value="1"/>
</dbReference>
<dbReference type="Pfam" id="PF08269">
    <property type="entry name" value="dCache_2"/>
    <property type="match status" value="1"/>
</dbReference>
<reference evidence="11 12" key="1">
    <citation type="journal article" date="2017" name="ISME J.">
        <title>Potential for microbial H2 and metal transformations associated with novel bacteria and archaea in deep terrestrial subsurface sediments.</title>
        <authorList>
            <person name="Hernsdorf A.W."/>
            <person name="Amano Y."/>
            <person name="Miyakawa K."/>
            <person name="Ise K."/>
            <person name="Suzuki Y."/>
            <person name="Anantharaman K."/>
            <person name="Probst A."/>
            <person name="Burstein D."/>
            <person name="Thomas B.C."/>
            <person name="Banfield J.F."/>
        </authorList>
    </citation>
    <scope>NUCLEOTIDE SEQUENCE [LARGE SCALE GENOMIC DNA]</scope>
    <source>
        <strain evidence="11">HGW-Wallbacteria-1</strain>
    </source>
</reference>
<keyword evidence="2" id="KW-1003">Cell membrane</keyword>
<dbReference type="CDD" id="cd11386">
    <property type="entry name" value="MCP_signal"/>
    <property type="match status" value="1"/>
</dbReference>
<dbReference type="SMART" id="SM00283">
    <property type="entry name" value="MA"/>
    <property type="match status" value="1"/>
</dbReference>
<keyword evidence="5 9" id="KW-1133">Transmembrane helix</keyword>
<gene>
    <name evidence="11" type="ORF">CVV64_05065</name>
</gene>
<dbReference type="SMART" id="SM01049">
    <property type="entry name" value="Cache_2"/>
    <property type="match status" value="1"/>
</dbReference>
<dbReference type="GO" id="GO:0004888">
    <property type="term" value="F:transmembrane signaling receptor activity"/>
    <property type="evidence" value="ECO:0007669"/>
    <property type="project" value="InterPro"/>
</dbReference>
<evidence type="ECO:0000313" key="11">
    <source>
        <dbReference type="EMBL" id="PKK91141.1"/>
    </source>
</evidence>
<dbReference type="InterPro" id="IPR004010">
    <property type="entry name" value="Double_Cache_2"/>
</dbReference>
<evidence type="ECO:0000256" key="9">
    <source>
        <dbReference type="SAM" id="Phobius"/>
    </source>
</evidence>
<evidence type="ECO:0000256" key="2">
    <source>
        <dbReference type="ARBA" id="ARBA00022475"/>
    </source>
</evidence>
<feature type="transmembrane region" description="Helical" evidence="9">
    <location>
        <begin position="12"/>
        <end position="30"/>
    </location>
</feature>
<dbReference type="InterPro" id="IPR051310">
    <property type="entry name" value="MCP_chemotaxis"/>
</dbReference>
<evidence type="ECO:0000259" key="10">
    <source>
        <dbReference type="PROSITE" id="PS50111"/>
    </source>
</evidence>
<evidence type="ECO:0000256" key="7">
    <source>
        <dbReference type="ARBA" id="ARBA00029447"/>
    </source>
</evidence>
<dbReference type="AlphaFoldDB" id="A0A2N1PS33"/>
<dbReference type="Gene3D" id="3.30.450.20">
    <property type="entry name" value="PAS domain"/>
    <property type="match status" value="1"/>
</dbReference>
<comment type="similarity">
    <text evidence="7">Belongs to the methyl-accepting chemotaxis (MCP) protein family.</text>
</comment>
<dbReference type="Proteomes" id="UP000233256">
    <property type="component" value="Unassembled WGS sequence"/>
</dbReference>
<evidence type="ECO:0000256" key="6">
    <source>
        <dbReference type="ARBA" id="ARBA00023136"/>
    </source>
</evidence>
<dbReference type="PRINTS" id="PR00260">
    <property type="entry name" value="CHEMTRNSDUCR"/>
</dbReference>
<feature type="domain" description="Methyl-accepting transducer" evidence="10">
    <location>
        <begin position="227"/>
        <end position="456"/>
    </location>
</feature>
<keyword evidence="8" id="KW-0807">Transducer</keyword>
<organism evidence="11 12">
    <name type="scientific">Candidatus Wallbacteria bacterium HGW-Wallbacteria-1</name>
    <dbReference type="NCBI Taxonomy" id="2013854"/>
    <lineage>
        <taxon>Bacteria</taxon>
        <taxon>Candidatus Walliibacteriota</taxon>
    </lineage>
</organism>
<sequence>MLERMKLSTRIIVLGLMPVILFGSLFFWLLPKLKERMYDAKYATTRNVVEGAWSVVSHYQKLSASGEMDENQAKKAAMAALGAMRYGGNEYFWINDLEPRMIMHPIQTALDGTSLSEKADPNGKRLFVEMANTCRAKGEGFVDYMWPKPGNPVPVPKISYVKLLKDWSWVIGSGIYIDDVEREVGQVYRAIIIAASIITFLCMGLALFMARSIAVPVVRIALGIESGADQVTSASGHVSQASQSLAEGASEQASNIEEISSSLEELTAMTRQNAQNSSRADSMVRDIDGKAKECGISMDRLGHAVKEIHGSAEETVKIIRTIDEIAFQTNLLALNAAVEAARAGDAGKGFAVVAEEVRNLAQRSAQAAKTTAEIITGSLSNSEKGVQATEQVRGIISQISQGIEQVTHLIGEVSAASGEQAKGIDQINQGVAQLNSVTQGNAATAEETAATTQELSAQADTLNEMVIQLKCLVEGRKASDSRNATVQGPRSRVNAF</sequence>
<keyword evidence="3" id="KW-0488">Methylation</keyword>
<evidence type="ECO:0000313" key="12">
    <source>
        <dbReference type="Proteomes" id="UP000233256"/>
    </source>
</evidence>
<dbReference type="PROSITE" id="PS50111">
    <property type="entry name" value="CHEMOTAXIS_TRANSDUC_2"/>
    <property type="match status" value="1"/>
</dbReference>
<keyword evidence="6 9" id="KW-0472">Membrane</keyword>
<dbReference type="InterPro" id="IPR004089">
    <property type="entry name" value="MCPsignal_dom"/>
</dbReference>
<feature type="transmembrane region" description="Helical" evidence="9">
    <location>
        <begin position="190"/>
        <end position="210"/>
    </location>
</feature>
<dbReference type="GO" id="GO:0005886">
    <property type="term" value="C:plasma membrane"/>
    <property type="evidence" value="ECO:0007669"/>
    <property type="project" value="UniProtKB-SubCell"/>
</dbReference>
<dbReference type="PANTHER" id="PTHR43531">
    <property type="entry name" value="PROTEIN ICFG"/>
    <property type="match status" value="1"/>
</dbReference>
<protein>
    <submittedName>
        <fullName evidence="11">Chemotaxis protein</fullName>
    </submittedName>
</protein>
<evidence type="ECO:0000256" key="1">
    <source>
        <dbReference type="ARBA" id="ARBA00004651"/>
    </source>
</evidence>
<accession>A0A2N1PS33</accession>
<proteinExistence type="inferred from homology"/>
<keyword evidence="4 9" id="KW-0812">Transmembrane</keyword>
<dbReference type="InterPro" id="IPR004090">
    <property type="entry name" value="Chemotax_Me-accpt_rcpt"/>
</dbReference>
<comment type="caution">
    <text evidence="11">The sequence shown here is derived from an EMBL/GenBank/DDBJ whole genome shotgun (WGS) entry which is preliminary data.</text>
</comment>
<evidence type="ECO:0000256" key="4">
    <source>
        <dbReference type="ARBA" id="ARBA00022692"/>
    </source>
</evidence>
<dbReference type="Pfam" id="PF00015">
    <property type="entry name" value="MCPsignal"/>
    <property type="match status" value="1"/>
</dbReference>